<dbReference type="InterPro" id="IPR046281">
    <property type="entry name" value="DUF6318"/>
</dbReference>
<dbReference type="Proteomes" id="UP000769484">
    <property type="component" value="Unassembled WGS sequence"/>
</dbReference>
<proteinExistence type="predicted"/>
<evidence type="ECO:0000313" key="2">
    <source>
        <dbReference type="EMBL" id="MBF1648989.1"/>
    </source>
</evidence>
<comment type="caution">
    <text evidence="2">The sequence shown here is derived from an EMBL/GenBank/DDBJ whole genome shotgun (WGS) entry which is preliminary data.</text>
</comment>
<gene>
    <name evidence="2" type="ORF">HXO56_02650</name>
</gene>
<reference evidence="2" key="1">
    <citation type="submission" date="2020-04" db="EMBL/GenBank/DDBJ databases">
        <title>Deep metagenomics examines the oral microbiome during advanced dental caries in children, revealing novel taxa and co-occurrences with host molecules.</title>
        <authorList>
            <person name="Baker J.L."/>
            <person name="Morton J.T."/>
            <person name="Dinis M."/>
            <person name="Alvarez R."/>
            <person name="Tran N.C."/>
            <person name="Knight R."/>
            <person name="Edlund A."/>
        </authorList>
    </citation>
    <scope>NUCLEOTIDE SEQUENCE</scope>
    <source>
        <strain evidence="2">JCVI_47_bin.4</strain>
    </source>
</reference>
<feature type="region of interest" description="Disordered" evidence="1">
    <location>
        <begin position="22"/>
        <end position="49"/>
    </location>
</feature>
<protein>
    <submittedName>
        <fullName evidence="2">Cell wall anchor protein</fullName>
    </submittedName>
</protein>
<dbReference type="RefSeq" id="WP_139044854.1">
    <property type="nucleotide sequence ID" value="NZ_CAUQVD010000055.1"/>
</dbReference>
<organism evidence="2 3">
    <name type="scientific">Rothia dentocariosa</name>
    <dbReference type="NCBI Taxonomy" id="2047"/>
    <lineage>
        <taxon>Bacteria</taxon>
        <taxon>Bacillati</taxon>
        <taxon>Actinomycetota</taxon>
        <taxon>Actinomycetes</taxon>
        <taxon>Micrococcales</taxon>
        <taxon>Micrococcaceae</taxon>
        <taxon>Rothia</taxon>
    </lineage>
</organism>
<dbReference type="AlphaFoldDB" id="A0A7D4L7C7"/>
<accession>A0A7D4L7C7</accession>
<evidence type="ECO:0000313" key="3">
    <source>
        <dbReference type="Proteomes" id="UP000769484"/>
    </source>
</evidence>
<evidence type="ECO:0000256" key="1">
    <source>
        <dbReference type="SAM" id="MobiDB-lite"/>
    </source>
</evidence>
<name>A0A7D4L7C7_9MICC</name>
<dbReference type="EMBL" id="JABZXJ010000007">
    <property type="protein sequence ID" value="MBF1648989.1"/>
    <property type="molecule type" value="Genomic_DNA"/>
</dbReference>
<sequence length="201" mass="22498">MSGSYKGDINFESVLEYEKSGTFEPATKEHAQRNTPKPKKPSTMNEKSAKGLRDSIAYAVAAVEYAINTGDYSLIQQSNMDKVEQNYYLDPETKEKLEKVRNGKRWVDNAKFTYTLDTEVPDSEGEYYSWDRTFSVDYGAFEVNDGNAEELVPGGAKVTKKFTGRLLAEYKHGVWEVLGVVTQIKEEGEESTSSPSASSKV</sequence>
<feature type="compositionally biased region" description="Basic and acidic residues" evidence="1">
    <location>
        <begin position="22"/>
        <end position="32"/>
    </location>
</feature>
<dbReference type="Pfam" id="PF19843">
    <property type="entry name" value="DUF6318"/>
    <property type="match status" value="1"/>
</dbReference>